<feature type="domain" description="4'-phosphopantetheinyl transferase" evidence="9">
    <location>
        <begin position="4"/>
        <end position="116"/>
    </location>
</feature>
<protein>
    <recommendedName>
        <fullName evidence="8">Holo-[acyl-carrier-protein] synthase</fullName>
        <shortName evidence="8">Holo-ACP synthase</shortName>
        <ecNumber evidence="8">2.7.8.7</ecNumber>
    </recommendedName>
    <alternativeName>
        <fullName evidence="8">4'-phosphopantetheinyl transferase AcpS</fullName>
    </alternativeName>
</protein>
<evidence type="ECO:0000313" key="10">
    <source>
        <dbReference type="EMBL" id="STO31641.1"/>
    </source>
</evidence>
<dbReference type="InterPro" id="IPR008278">
    <property type="entry name" value="4-PPantetheinyl_Trfase_dom"/>
</dbReference>
<gene>
    <name evidence="8 10" type="primary">acpS</name>
    <name evidence="10" type="ORF">NCTC10723_01095</name>
</gene>
<name>A0A377GYM4_9FUSO</name>
<evidence type="ECO:0000256" key="5">
    <source>
        <dbReference type="ARBA" id="ARBA00022842"/>
    </source>
</evidence>
<evidence type="ECO:0000256" key="8">
    <source>
        <dbReference type="HAMAP-Rule" id="MF_00101"/>
    </source>
</evidence>
<evidence type="ECO:0000256" key="4">
    <source>
        <dbReference type="ARBA" id="ARBA00022832"/>
    </source>
</evidence>
<dbReference type="HAMAP" id="MF_00101">
    <property type="entry name" value="AcpS"/>
    <property type="match status" value="1"/>
</dbReference>
<dbReference type="SUPFAM" id="SSF56214">
    <property type="entry name" value="4'-phosphopantetheinyl transferase"/>
    <property type="match status" value="1"/>
</dbReference>
<comment type="subcellular location">
    <subcellularLocation>
        <location evidence="8">Cytoplasm</location>
    </subcellularLocation>
</comment>
<proteinExistence type="inferred from homology"/>
<keyword evidence="4 8" id="KW-0276">Fatty acid metabolism</keyword>
<comment type="function">
    <text evidence="8">Transfers the 4'-phosphopantetheine moiety from coenzyme A to a Ser of acyl-carrier-protein.</text>
</comment>
<dbReference type="GO" id="GO:0008897">
    <property type="term" value="F:holo-[acyl-carrier-protein] synthase activity"/>
    <property type="evidence" value="ECO:0007669"/>
    <property type="project" value="UniProtKB-UniRule"/>
</dbReference>
<evidence type="ECO:0000259" key="9">
    <source>
        <dbReference type="Pfam" id="PF01648"/>
    </source>
</evidence>
<dbReference type="Proteomes" id="UP000255328">
    <property type="component" value="Unassembled WGS sequence"/>
</dbReference>
<dbReference type="OrthoDB" id="517356at2"/>
<accession>A0A377GYM4</accession>
<comment type="catalytic activity">
    <reaction evidence="8">
        <text>apo-[ACP] + CoA = holo-[ACP] + adenosine 3',5'-bisphosphate + H(+)</text>
        <dbReference type="Rhea" id="RHEA:12068"/>
        <dbReference type="Rhea" id="RHEA-COMP:9685"/>
        <dbReference type="Rhea" id="RHEA-COMP:9690"/>
        <dbReference type="ChEBI" id="CHEBI:15378"/>
        <dbReference type="ChEBI" id="CHEBI:29999"/>
        <dbReference type="ChEBI" id="CHEBI:57287"/>
        <dbReference type="ChEBI" id="CHEBI:58343"/>
        <dbReference type="ChEBI" id="CHEBI:64479"/>
        <dbReference type="EC" id="2.7.8.7"/>
    </reaction>
</comment>
<dbReference type="NCBIfam" id="TIGR00556">
    <property type="entry name" value="pantethn_trn"/>
    <property type="match status" value="1"/>
</dbReference>
<sequence length="126" mass="14201">MIRGIGNDIVEIARIEKAIKNESFKKRVYTENEIELLEKKGAVKVASYAGRFSAKEAISKAMGTGVRGFNLIDIEILNDKFGKPLVVFKNELKEKMKNKKIELSISHSKEYATAVALILEKEKNDK</sequence>
<keyword evidence="8" id="KW-0963">Cytoplasm</keyword>
<evidence type="ECO:0000256" key="1">
    <source>
        <dbReference type="ARBA" id="ARBA00022516"/>
    </source>
</evidence>
<dbReference type="InterPro" id="IPR002582">
    <property type="entry name" value="ACPS"/>
</dbReference>
<keyword evidence="1 8" id="KW-0444">Lipid biosynthesis</keyword>
<dbReference type="Pfam" id="PF01648">
    <property type="entry name" value="ACPS"/>
    <property type="match status" value="1"/>
</dbReference>
<evidence type="ECO:0000256" key="7">
    <source>
        <dbReference type="ARBA" id="ARBA00023160"/>
    </source>
</evidence>
<dbReference type="AlphaFoldDB" id="A0A377GYM4"/>
<evidence type="ECO:0000256" key="3">
    <source>
        <dbReference type="ARBA" id="ARBA00022723"/>
    </source>
</evidence>
<comment type="similarity">
    <text evidence="8">Belongs to the P-Pant transferase superfamily. AcpS family.</text>
</comment>
<keyword evidence="2 8" id="KW-0808">Transferase</keyword>
<keyword evidence="11" id="KW-1185">Reference proteome</keyword>
<dbReference type="EC" id="2.7.8.7" evidence="8"/>
<keyword evidence="3 8" id="KW-0479">Metal-binding</keyword>
<feature type="binding site" evidence="8">
    <location>
        <position position="8"/>
    </location>
    <ligand>
        <name>Mg(2+)</name>
        <dbReference type="ChEBI" id="CHEBI:18420"/>
    </ligand>
</feature>
<organism evidence="10 11">
    <name type="scientific">Fusobacterium necrogenes</name>
    <dbReference type="NCBI Taxonomy" id="858"/>
    <lineage>
        <taxon>Bacteria</taxon>
        <taxon>Fusobacteriati</taxon>
        <taxon>Fusobacteriota</taxon>
        <taxon>Fusobacteriia</taxon>
        <taxon>Fusobacteriales</taxon>
        <taxon>Fusobacteriaceae</taxon>
        <taxon>Fusobacterium</taxon>
    </lineage>
</organism>
<dbReference type="EMBL" id="UGGU01000003">
    <property type="protein sequence ID" value="STO31641.1"/>
    <property type="molecule type" value="Genomic_DNA"/>
</dbReference>
<dbReference type="NCBIfam" id="TIGR00516">
    <property type="entry name" value="acpS"/>
    <property type="match status" value="1"/>
</dbReference>
<dbReference type="GO" id="GO:0000287">
    <property type="term" value="F:magnesium ion binding"/>
    <property type="evidence" value="ECO:0007669"/>
    <property type="project" value="UniProtKB-UniRule"/>
</dbReference>
<comment type="cofactor">
    <cofactor evidence="8">
        <name>Mg(2+)</name>
        <dbReference type="ChEBI" id="CHEBI:18420"/>
    </cofactor>
</comment>
<keyword evidence="5 8" id="KW-0460">Magnesium</keyword>
<dbReference type="InterPro" id="IPR004568">
    <property type="entry name" value="Ppantetheine-prot_Trfase_dom"/>
</dbReference>
<evidence type="ECO:0000313" key="11">
    <source>
        <dbReference type="Proteomes" id="UP000255328"/>
    </source>
</evidence>
<keyword evidence="7 8" id="KW-0275">Fatty acid biosynthesis</keyword>
<evidence type="ECO:0000256" key="6">
    <source>
        <dbReference type="ARBA" id="ARBA00023098"/>
    </source>
</evidence>
<keyword evidence="6 8" id="KW-0443">Lipid metabolism</keyword>
<dbReference type="GO" id="GO:0006633">
    <property type="term" value="P:fatty acid biosynthetic process"/>
    <property type="evidence" value="ECO:0007669"/>
    <property type="project" value="UniProtKB-UniRule"/>
</dbReference>
<dbReference type="GO" id="GO:0005737">
    <property type="term" value="C:cytoplasm"/>
    <property type="evidence" value="ECO:0007669"/>
    <property type="project" value="UniProtKB-SubCell"/>
</dbReference>
<feature type="binding site" evidence="8">
    <location>
        <position position="56"/>
    </location>
    <ligand>
        <name>Mg(2+)</name>
        <dbReference type="ChEBI" id="CHEBI:18420"/>
    </ligand>
</feature>
<dbReference type="InterPro" id="IPR037143">
    <property type="entry name" value="4-PPantetheinyl_Trfase_dom_sf"/>
</dbReference>
<evidence type="ECO:0000256" key="2">
    <source>
        <dbReference type="ARBA" id="ARBA00022679"/>
    </source>
</evidence>
<reference evidence="10 11" key="1">
    <citation type="submission" date="2018-06" db="EMBL/GenBank/DDBJ databases">
        <authorList>
            <consortium name="Pathogen Informatics"/>
            <person name="Doyle S."/>
        </authorList>
    </citation>
    <scope>NUCLEOTIDE SEQUENCE [LARGE SCALE GENOMIC DNA]</scope>
    <source>
        <strain evidence="10 11">NCTC10723</strain>
    </source>
</reference>
<dbReference type="RefSeq" id="WP_115270126.1">
    <property type="nucleotide sequence ID" value="NZ_CASFEE010000024.1"/>
</dbReference>
<dbReference type="Gene3D" id="3.90.470.20">
    <property type="entry name" value="4'-phosphopantetheinyl transferase domain"/>
    <property type="match status" value="1"/>
</dbReference>